<dbReference type="Proteomes" id="UP000188354">
    <property type="component" value="Chromosome LG06"/>
</dbReference>
<evidence type="ECO:0000313" key="2">
    <source>
        <dbReference type="EMBL" id="OIW09813.1"/>
    </source>
</evidence>
<evidence type="ECO:0000313" key="3">
    <source>
        <dbReference type="Proteomes" id="UP000188354"/>
    </source>
</evidence>
<dbReference type="AlphaFoldDB" id="A0A4P1RFA6"/>
<accession>A0A4P1RFA6</accession>
<evidence type="ECO:0000256" key="1">
    <source>
        <dbReference type="SAM" id="Phobius"/>
    </source>
</evidence>
<protein>
    <submittedName>
        <fullName evidence="2">Uncharacterized protein</fullName>
    </submittedName>
</protein>
<keyword evidence="3" id="KW-1185">Reference proteome</keyword>
<sequence length="65" mass="7585">MPCALVEHEEECVKMKDDGFFEFLLAPWALHFQSNVMSFLSLATVMVRRMFGGVRMIEFEKARKV</sequence>
<keyword evidence="1" id="KW-1133">Transmembrane helix</keyword>
<keyword evidence="1" id="KW-0472">Membrane</keyword>
<gene>
    <name evidence="2" type="ORF">TanjilG_32251</name>
</gene>
<dbReference type="Gramene" id="OIW09813">
    <property type="protein sequence ID" value="OIW09813"/>
    <property type="gene ID" value="TanjilG_32251"/>
</dbReference>
<dbReference type="EMBL" id="CM007366">
    <property type="protein sequence ID" value="OIW09813.1"/>
    <property type="molecule type" value="Genomic_DNA"/>
</dbReference>
<reference evidence="2 3" key="1">
    <citation type="journal article" date="2017" name="Plant Biotechnol. J.">
        <title>A comprehensive draft genome sequence for lupin (Lupinus angustifolius), an emerging health food: insights into plant-microbe interactions and legume evolution.</title>
        <authorList>
            <person name="Hane J.K."/>
            <person name="Ming Y."/>
            <person name="Kamphuis L.G."/>
            <person name="Nelson M.N."/>
            <person name="Garg G."/>
            <person name="Atkins C.A."/>
            <person name="Bayer P.E."/>
            <person name="Bravo A."/>
            <person name="Bringans S."/>
            <person name="Cannon S."/>
            <person name="Edwards D."/>
            <person name="Foley R."/>
            <person name="Gao L.L."/>
            <person name="Harrison M.J."/>
            <person name="Huang W."/>
            <person name="Hurgobin B."/>
            <person name="Li S."/>
            <person name="Liu C.W."/>
            <person name="McGrath A."/>
            <person name="Morahan G."/>
            <person name="Murray J."/>
            <person name="Weller J."/>
            <person name="Jian J."/>
            <person name="Singh K.B."/>
        </authorList>
    </citation>
    <scope>NUCLEOTIDE SEQUENCE [LARGE SCALE GENOMIC DNA]</scope>
    <source>
        <strain evidence="3">cv. Tanjil</strain>
        <tissue evidence="2">Whole plant</tissue>
    </source>
</reference>
<feature type="transmembrane region" description="Helical" evidence="1">
    <location>
        <begin position="25"/>
        <end position="47"/>
    </location>
</feature>
<proteinExistence type="predicted"/>
<organism evidence="2 3">
    <name type="scientific">Lupinus angustifolius</name>
    <name type="common">Narrow-leaved blue lupine</name>
    <dbReference type="NCBI Taxonomy" id="3871"/>
    <lineage>
        <taxon>Eukaryota</taxon>
        <taxon>Viridiplantae</taxon>
        <taxon>Streptophyta</taxon>
        <taxon>Embryophyta</taxon>
        <taxon>Tracheophyta</taxon>
        <taxon>Spermatophyta</taxon>
        <taxon>Magnoliopsida</taxon>
        <taxon>eudicotyledons</taxon>
        <taxon>Gunneridae</taxon>
        <taxon>Pentapetalae</taxon>
        <taxon>rosids</taxon>
        <taxon>fabids</taxon>
        <taxon>Fabales</taxon>
        <taxon>Fabaceae</taxon>
        <taxon>Papilionoideae</taxon>
        <taxon>50 kb inversion clade</taxon>
        <taxon>genistoids sensu lato</taxon>
        <taxon>core genistoids</taxon>
        <taxon>Genisteae</taxon>
        <taxon>Lupinus</taxon>
    </lineage>
</organism>
<keyword evidence="1" id="KW-0812">Transmembrane</keyword>
<name>A0A4P1RFA6_LUPAN</name>